<dbReference type="GO" id="GO:0008168">
    <property type="term" value="F:methyltransferase activity"/>
    <property type="evidence" value="ECO:0007669"/>
    <property type="project" value="UniProtKB-KW"/>
</dbReference>
<comment type="caution">
    <text evidence="2">The sequence shown here is derived from an EMBL/GenBank/DDBJ whole genome shotgun (WGS) entry which is preliminary data.</text>
</comment>
<keyword evidence="3" id="KW-1185">Reference proteome</keyword>
<gene>
    <name evidence="2" type="ORF">FJQ54_00035</name>
</gene>
<dbReference type="InterPro" id="IPR041698">
    <property type="entry name" value="Methyltransf_25"/>
</dbReference>
<dbReference type="Proteomes" id="UP000319897">
    <property type="component" value="Unassembled WGS sequence"/>
</dbReference>
<keyword evidence="2" id="KW-0489">Methyltransferase</keyword>
<dbReference type="GO" id="GO:0032259">
    <property type="term" value="P:methylation"/>
    <property type="evidence" value="ECO:0007669"/>
    <property type="project" value="UniProtKB-KW"/>
</dbReference>
<reference evidence="2 3" key="1">
    <citation type="submission" date="2019-06" db="EMBL/GenBank/DDBJ databases">
        <authorList>
            <person name="Lee I."/>
            <person name="Jang G.I."/>
            <person name="Hwang C.Y."/>
        </authorList>
    </citation>
    <scope>NUCLEOTIDE SEQUENCE [LARGE SCALE GENOMIC DNA]</scope>
    <source>
        <strain evidence="2 3">PAMC 28131</strain>
    </source>
</reference>
<dbReference type="Gene3D" id="3.40.50.150">
    <property type="entry name" value="Vaccinia Virus protein VP39"/>
    <property type="match status" value="1"/>
</dbReference>
<dbReference type="InterPro" id="IPR029063">
    <property type="entry name" value="SAM-dependent_MTases_sf"/>
</dbReference>
<protein>
    <submittedName>
        <fullName evidence="2">Methyltransferase domain-containing protein</fullName>
    </submittedName>
</protein>
<accession>A0A501XWS1</accession>
<dbReference type="SUPFAM" id="SSF53335">
    <property type="entry name" value="S-adenosyl-L-methionine-dependent methyltransferases"/>
    <property type="match status" value="1"/>
</dbReference>
<evidence type="ECO:0000259" key="1">
    <source>
        <dbReference type="Pfam" id="PF13649"/>
    </source>
</evidence>
<keyword evidence="2" id="KW-0808">Transferase</keyword>
<organism evidence="2 3">
    <name type="scientific">Sandaracinobacter neustonicus</name>
    <dbReference type="NCBI Taxonomy" id="1715348"/>
    <lineage>
        <taxon>Bacteria</taxon>
        <taxon>Pseudomonadati</taxon>
        <taxon>Pseudomonadota</taxon>
        <taxon>Alphaproteobacteria</taxon>
        <taxon>Sphingomonadales</taxon>
        <taxon>Sphingosinicellaceae</taxon>
        <taxon>Sandaracinobacter</taxon>
    </lineage>
</organism>
<dbReference type="AlphaFoldDB" id="A0A501XWS1"/>
<evidence type="ECO:0000313" key="3">
    <source>
        <dbReference type="Proteomes" id="UP000319897"/>
    </source>
</evidence>
<evidence type="ECO:0000313" key="2">
    <source>
        <dbReference type="EMBL" id="TPE65222.1"/>
    </source>
</evidence>
<proteinExistence type="predicted"/>
<dbReference type="OrthoDB" id="9800454at2"/>
<name>A0A501XWS1_9SPHN</name>
<sequence length="220" mass="24970">MDVRDYPLADFAAVLDDLEVVNRVTRAAPPTLGFLERLTAGWAPGSDLRVADLGYGQGGMLRTIHRWAEARGLRPKLTGVDMNPRCRALAEARTPPEMAIDWHLGDLFDWQPAERPHAIVSALFAHHLPTPDVVRLLRWQEGMATHGWFVNDLHRHWFAWGGFSALAWAARWHPCVRHDGALSVRRAFVREEWQAMLADAGVPAEIRWHPLFRLCVGRIK</sequence>
<feature type="domain" description="Methyltransferase" evidence="1">
    <location>
        <begin position="50"/>
        <end position="138"/>
    </location>
</feature>
<dbReference type="Pfam" id="PF13649">
    <property type="entry name" value="Methyltransf_25"/>
    <property type="match status" value="1"/>
</dbReference>
<dbReference type="EMBL" id="VFSU01000001">
    <property type="protein sequence ID" value="TPE65222.1"/>
    <property type="molecule type" value="Genomic_DNA"/>
</dbReference>